<proteinExistence type="predicted"/>
<keyword evidence="2" id="KW-1185">Reference proteome</keyword>
<evidence type="ECO:0000313" key="1">
    <source>
        <dbReference type="EMBL" id="ARW78070.1"/>
    </source>
</evidence>
<sequence>MWDCVHEFIEARGRVALASDKHFKHLAGGLYGHVDLHRQYIPVACFAKTCFLTVTMRHQEPALPPMLDAPYLVCRSHMSHPTNPTRPAPPPNPTQPVRVQTFTAMILTFNNISHRIFRAAKESLVALTQLLQSFAQIWKLFLVDQFQFLKLFFTNKNN</sequence>
<organism evidence="1">
    <name type="scientific">Common bottlenose dolphin gammaherpesvirus 1 strain Sarasota</name>
    <dbReference type="NCBI Taxonomy" id="2022783"/>
    <lineage>
        <taxon>Viruses</taxon>
        <taxon>Duplodnaviria</taxon>
        <taxon>Heunggongvirae</taxon>
        <taxon>Peploviricota</taxon>
        <taxon>Herviviricetes</taxon>
        <taxon>Herpesvirales</taxon>
        <taxon>Orthoherpesviridae</taxon>
        <taxon>Gammaherpesvirinae</taxon>
        <taxon>Bossavirus</taxon>
        <taxon>Bossavirus delphinidgamma1</taxon>
        <taxon>Delphinid gammaherpesvirus 1</taxon>
    </lineage>
</organism>
<name>A0A1Z1NED9_9GAMA</name>
<dbReference type="EMBL" id="KY965444">
    <property type="protein sequence ID" value="ARW78070.1"/>
    <property type="molecule type" value="Genomic_DNA"/>
</dbReference>
<dbReference type="Proteomes" id="UP000214863">
    <property type="component" value="Segment"/>
</dbReference>
<protein>
    <submittedName>
        <fullName evidence="1">Protein De4</fullName>
    </submittedName>
</protein>
<dbReference type="KEGG" id="vg:33194220"/>
<dbReference type="GeneID" id="33194220"/>
<reference evidence="1" key="1">
    <citation type="submission" date="2017-04" db="EMBL/GenBank/DDBJ databases">
        <title>Genome sequence of delphinid gammaherpesvirus 1 from an Atlantic bottlenose dolphin (Tursiops truncatus).</title>
        <authorList>
            <person name="Davison A.J."/>
            <person name="Subramaniam K."/>
            <person name="Kerr K."/>
            <person name="Jacob J.J."/>
            <person name="Landrau-Giovannetti N."/>
            <person name="Waltzek T.B."/>
        </authorList>
    </citation>
    <scope>NUCLEOTIDE SEQUENCE [LARGE SCALE GENOMIC DNA]</scope>
    <source>
        <strain evidence="1">Sarasota</strain>
    </source>
</reference>
<gene>
    <name evidence="1" type="primary">De4</name>
</gene>
<accession>A0A1Z1NED9</accession>
<dbReference type="RefSeq" id="YP_009388508.1">
    <property type="nucleotide sequence ID" value="NC_035117.1"/>
</dbReference>
<evidence type="ECO:0000313" key="2">
    <source>
        <dbReference type="Proteomes" id="UP000214863"/>
    </source>
</evidence>